<organism evidence="2 3">
    <name type="scientific">Nitrospina gracilis (strain 3/211)</name>
    <dbReference type="NCBI Taxonomy" id="1266370"/>
    <lineage>
        <taxon>Bacteria</taxon>
        <taxon>Pseudomonadati</taxon>
        <taxon>Nitrospinota/Tectimicrobiota group</taxon>
        <taxon>Nitrospinota</taxon>
        <taxon>Nitrospinia</taxon>
        <taxon>Nitrospinales</taxon>
        <taxon>Nitrospinaceae</taxon>
        <taxon>Nitrospina</taxon>
    </lineage>
</organism>
<dbReference type="HOGENOM" id="CLU_2047206_0_0_0"/>
<gene>
    <name evidence="2" type="ORF">NITGR_360052</name>
</gene>
<accession>M1YYF4</accession>
<dbReference type="AlphaFoldDB" id="M1YYF4"/>
<name>M1YYF4_NITG3</name>
<dbReference type="STRING" id="1266370.NITGR_360052"/>
<comment type="caution">
    <text evidence="2">The sequence shown here is derived from an EMBL/GenBank/DDBJ whole genome shotgun (WGS) entry which is preliminary data.</text>
</comment>
<sequence length="120" mass="14041">MEDELFINIYQFIGEDMLVGRTTPDGSPSAESLRHYILENWDKYRKISISLESIVKITRTFYDEAFAKLLEDKTLEEFNEKIYFPDAKEAFVKEMNQAFKLRLKIIASKKERESGDGLGF</sequence>
<dbReference type="RefSeq" id="WP_005008568.1">
    <property type="nucleotide sequence ID" value="NZ_HG422173.1"/>
</dbReference>
<dbReference type="InterPro" id="IPR025474">
    <property type="entry name" value="DUF4325"/>
</dbReference>
<dbReference type="Pfam" id="PF14213">
    <property type="entry name" value="DUF4325"/>
    <property type="match status" value="1"/>
</dbReference>
<proteinExistence type="predicted"/>
<evidence type="ECO:0000313" key="2">
    <source>
        <dbReference type="EMBL" id="CCQ90714.1"/>
    </source>
</evidence>
<feature type="domain" description="DUF4325" evidence="1">
    <location>
        <begin position="29"/>
        <end position="84"/>
    </location>
</feature>
<protein>
    <recommendedName>
        <fullName evidence="1">DUF4325 domain-containing protein</fullName>
    </recommendedName>
</protein>
<evidence type="ECO:0000313" key="3">
    <source>
        <dbReference type="Proteomes" id="UP000011704"/>
    </source>
</evidence>
<keyword evidence="3" id="KW-1185">Reference proteome</keyword>
<evidence type="ECO:0000259" key="1">
    <source>
        <dbReference type="Pfam" id="PF14213"/>
    </source>
</evidence>
<dbReference type="InParanoid" id="M1YYF4"/>
<dbReference type="Proteomes" id="UP000011704">
    <property type="component" value="Unassembled WGS sequence"/>
</dbReference>
<reference evidence="2 3" key="1">
    <citation type="journal article" date="2013" name="Front. Microbiol.">
        <title>The genome of Nitrospina gracilis illuminates the metabolism and evolution of the major marine nitrite oxidizer.</title>
        <authorList>
            <person name="Luecker S."/>
            <person name="Nowka B."/>
            <person name="Rattei T."/>
            <person name="Spieck E."/>
            <person name="and Daims H."/>
        </authorList>
    </citation>
    <scope>NUCLEOTIDE SEQUENCE [LARGE SCALE GENOMIC DNA]</scope>
    <source>
        <strain evidence="2 3">3/211</strain>
    </source>
</reference>
<dbReference type="EMBL" id="CAQJ01000040">
    <property type="protein sequence ID" value="CCQ90714.1"/>
    <property type="molecule type" value="Genomic_DNA"/>
</dbReference>